<evidence type="ECO:0000256" key="2">
    <source>
        <dbReference type="SAM" id="SignalP"/>
    </source>
</evidence>
<feature type="region of interest" description="Disordered" evidence="1">
    <location>
        <begin position="15"/>
        <end position="79"/>
    </location>
</feature>
<organism evidence="3 4">
    <name type="scientific">Protopolystoma xenopodis</name>
    <dbReference type="NCBI Taxonomy" id="117903"/>
    <lineage>
        <taxon>Eukaryota</taxon>
        <taxon>Metazoa</taxon>
        <taxon>Spiralia</taxon>
        <taxon>Lophotrochozoa</taxon>
        <taxon>Platyhelminthes</taxon>
        <taxon>Monogenea</taxon>
        <taxon>Polyopisthocotylea</taxon>
        <taxon>Polystomatidea</taxon>
        <taxon>Polystomatidae</taxon>
        <taxon>Protopolystoma</taxon>
    </lineage>
</organism>
<feature type="chain" id="PRO_5019146222" evidence="2">
    <location>
        <begin position="18"/>
        <end position="232"/>
    </location>
</feature>
<accession>A0A448XSS8</accession>
<evidence type="ECO:0000313" key="3">
    <source>
        <dbReference type="EMBL" id="VEL44088.1"/>
    </source>
</evidence>
<evidence type="ECO:0000313" key="4">
    <source>
        <dbReference type="Proteomes" id="UP000784294"/>
    </source>
</evidence>
<dbReference type="EMBL" id="CAAALY010289322">
    <property type="protein sequence ID" value="VEL44088.1"/>
    <property type="molecule type" value="Genomic_DNA"/>
</dbReference>
<gene>
    <name evidence="3" type="ORF">PXEA_LOCUS37528</name>
</gene>
<name>A0A448XSS8_9PLAT</name>
<feature type="region of interest" description="Disordered" evidence="1">
    <location>
        <begin position="197"/>
        <end position="232"/>
    </location>
</feature>
<feature type="signal peptide" evidence="2">
    <location>
        <begin position="1"/>
        <end position="17"/>
    </location>
</feature>
<keyword evidence="2" id="KW-0732">Signal</keyword>
<evidence type="ECO:0000256" key="1">
    <source>
        <dbReference type="SAM" id="MobiDB-lite"/>
    </source>
</evidence>
<dbReference type="AlphaFoldDB" id="A0A448XSS8"/>
<sequence>MLVFAVLSSRLTASAWAGEASERNRPDTGGTHEKRRPDHGPDRDRRPSAAGVSATARVGPANSSRGTGMSGGPVGSPTEPLISFGWGQYGASGDAADALLDCSQPACRLLLVPPAGSPLETNGHHAVDGPPLTQSLTSPFSHSGAHVSVVNSARLVSAPAPQTLLKSLEPDVGVCVWQEDWGAARQGCQYFLEEPGFRQSSRPDMKRPAGSSYRKTVRWSEDRGEAVIETEN</sequence>
<dbReference type="Proteomes" id="UP000784294">
    <property type="component" value="Unassembled WGS sequence"/>
</dbReference>
<reference evidence="3" key="1">
    <citation type="submission" date="2018-11" db="EMBL/GenBank/DDBJ databases">
        <authorList>
            <consortium name="Pathogen Informatics"/>
        </authorList>
    </citation>
    <scope>NUCLEOTIDE SEQUENCE</scope>
</reference>
<keyword evidence="4" id="KW-1185">Reference proteome</keyword>
<proteinExistence type="predicted"/>
<comment type="caution">
    <text evidence="3">The sequence shown here is derived from an EMBL/GenBank/DDBJ whole genome shotgun (WGS) entry which is preliminary data.</text>
</comment>
<feature type="compositionally biased region" description="Basic and acidic residues" evidence="1">
    <location>
        <begin position="20"/>
        <end position="47"/>
    </location>
</feature>
<protein>
    <submittedName>
        <fullName evidence="3">Uncharacterized protein</fullName>
    </submittedName>
</protein>